<keyword evidence="6" id="KW-1185">Reference proteome</keyword>
<keyword evidence="3" id="KW-1133">Transmembrane helix</keyword>
<comment type="catalytic activity">
    <reaction evidence="2">
        <text>2 GTP = 3',3'-c-di-GMP + 2 diphosphate</text>
        <dbReference type="Rhea" id="RHEA:24898"/>
        <dbReference type="ChEBI" id="CHEBI:33019"/>
        <dbReference type="ChEBI" id="CHEBI:37565"/>
        <dbReference type="ChEBI" id="CHEBI:58805"/>
        <dbReference type="EC" id="2.7.7.65"/>
    </reaction>
</comment>
<dbReference type="SMART" id="SM00267">
    <property type="entry name" value="GGDEF"/>
    <property type="match status" value="1"/>
</dbReference>
<dbReference type="InterPro" id="IPR043128">
    <property type="entry name" value="Rev_trsase/Diguanyl_cyclase"/>
</dbReference>
<dbReference type="EC" id="2.7.7.65" evidence="1"/>
<dbReference type="InterPro" id="IPR029787">
    <property type="entry name" value="Nucleotide_cyclase"/>
</dbReference>
<gene>
    <name evidence="5" type="ORF">PRZ01_06400</name>
</gene>
<dbReference type="InterPro" id="IPR000160">
    <property type="entry name" value="GGDEF_dom"/>
</dbReference>
<dbReference type="NCBIfam" id="TIGR00254">
    <property type="entry name" value="GGDEF"/>
    <property type="match status" value="1"/>
</dbReference>
<protein>
    <recommendedName>
        <fullName evidence="1">diguanylate cyclase</fullName>
        <ecNumber evidence="1">2.7.7.65</ecNumber>
    </recommendedName>
</protein>
<feature type="transmembrane region" description="Helical" evidence="3">
    <location>
        <begin position="12"/>
        <end position="31"/>
    </location>
</feature>
<accession>A0ABT5KPN4</accession>
<evidence type="ECO:0000259" key="4">
    <source>
        <dbReference type="PROSITE" id="PS50887"/>
    </source>
</evidence>
<evidence type="ECO:0000313" key="6">
    <source>
        <dbReference type="Proteomes" id="UP001219862"/>
    </source>
</evidence>
<dbReference type="EMBL" id="JAQQXS010000005">
    <property type="protein sequence ID" value="MDC8784816.1"/>
    <property type="molecule type" value="Genomic_DNA"/>
</dbReference>
<proteinExistence type="predicted"/>
<dbReference type="PANTHER" id="PTHR45138">
    <property type="entry name" value="REGULATORY COMPONENTS OF SENSORY TRANSDUCTION SYSTEM"/>
    <property type="match status" value="1"/>
</dbReference>
<organism evidence="5 6">
    <name type="scientific">Roseateles koreensis</name>
    <dbReference type="NCBI Taxonomy" id="2987526"/>
    <lineage>
        <taxon>Bacteria</taxon>
        <taxon>Pseudomonadati</taxon>
        <taxon>Pseudomonadota</taxon>
        <taxon>Betaproteobacteria</taxon>
        <taxon>Burkholderiales</taxon>
        <taxon>Sphaerotilaceae</taxon>
        <taxon>Roseateles</taxon>
    </lineage>
</organism>
<dbReference type="PANTHER" id="PTHR45138:SF9">
    <property type="entry name" value="DIGUANYLATE CYCLASE DGCM-RELATED"/>
    <property type="match status" value="1"/>
</dbReference>
<keyword evidence="3" id="KW-0812">Transmembrane</keyword>
<comment type="caution">
    <text evidence="5">The sequence shown here is derived from an EMBL/GenBank/DDBJ whole genome shotgun (WGS) entry which is preliminary data.</text>
</comment>
<reference evidence="5 6" key="1">
    <citation type="submission" date="2022-10" db="EMBL/GenBank/DDBJ databases">
        <title>paucibacter sp. hw8 Genome sequencing.</title>
        <authorList>
            <person name="Park S."/>
        </authorList>
    </citation>
    <scope>NUCLEOTIDE SEQUENCE [LARGE SCALE GENOMIC DNA]</scope>
    <source>
        <strain evidence="6">hw8</strain>
    </source>
</reference>
<dbReference type="Gene3D" id="3.30.70.270">
    <property type="match status" value="1"/>
</dbReference>
<evidence type="ECO:0000256" key="1">
    <source>
        <dbReference type="ARBA" id="ARBA00012528"/>
    </source>
</evidence>
<feature type="domain" description="GGDEF" evidence="4">
    <location>
        <begin position="259"/>
        <end position="392"/>
    </location>
</feature>
<dbReference type="Proteomes" id="UP001219862">
    <property type="component" value="Unassembled WGS sequence"/>
</dbReference>
<evidence type="ECO:0000313" key="5">
    <source>
        <dbReference type="EMBL" id="MDC8784816.1"/>
    </source>
</evidence>
<dbReference type="Pfam" id="PF00990">
    <property type="entry name" value="GGDEF"/>
    <property type="match status" value="1"/>
</dbReference>
<dbReference type="SUPFAM" id="SSF55073">
    <property type="entry name" value="Nucleotide cyclase"/>
    <property type="match status" value="1"/>
</dbReference>
<evidence type="ECO:0000256" key="2">
    <source>
        <dbReference type="ARBA" id="ARBA00034247"/>
    </source>
</evidence>
<dbReference type="CDD" id="cd01949">
    <property type="entry name" value="GGDEF"/>
    <property type="match status" value="1"/>
</dbReference>
<feature type="transmembrane region" description="Helical" evidence="3">
    <location>
        <begin position="158"/>
        <end position="177"/>
    </location>
</feature>
<feature type="transmembrane region" description="Helical" evidence="3">
    <location>
        <begin position="197"/>
        <end position="224"/>
    </location>
</feature>
<keyword evidence="3" id="KW-0472">Membrane</keyword>
<dbReference type="RefSeq" id="WP_273595940.1">
    <property type="nucleotide sequence ID" value="NZ_JAQQXS010000005.1"/>
</dbReference>
<feature type="transmembrane region" description="Helical" evidence="3">
    <location>
        <begin position="125"/>
        <end position="146"/>
    </location>
</feature>
<feature type="transmembrane region" description="Helical" evidence="3">
    <location>
        <begin position="43"/>
        <end position="64"/>
    </location>
</feature>
<sequence>MSSFLAHGDPATLLTAMVLIFSVACFSWGAMAHSKVVPTKVSLCMATVNILMAASLLTLALRGVVPDLLSEWGSDVFSICAMAVLRATIPVLANKRLAWRSGAVISAGASALLASRPYAGGGMHWHAVVVFAALATLTLLAAVDAWRELRTEVKRGMAALLSGPLFMVCLLLSYRLVQIVINAEGPANLLDTQRSNVLFLWLGLLMNLLLNGTIALLVLLQLILHIQRLTRLDPLTQALNRRALQEAIRIEHTRLRRGKPYAVLMIDMDNFKHLNDTLGHAAGDAALKRLVEILGDSVRDVDHLGRCGGEEFCVVLPLTDLAGATLVAERMRYTLENAEFIWQGRPWPLTASFGVAEALPSDTSEESVLIRADQGLFKAKSQGRNVVQARES</sequence>
<dbReference type="PROSITE" id="PS50887">
    <property type="entry name" value="GGDEF"/>
    <property type="match status" value="1"/>
</dbReference>
<dbReference type="InterPro" id="IPR050469">
    <property type="entry name" value="Diguanylate_Cyclase"/>
</dbReference>
<name>A0ABT5KPN4_9BURK</name>
<evidence type="ECO:0000256" key="3">
    <source>
        <dbReference type="SAM" id="Phobius"/>
    </source>
</evidence>